<name>A0A511WX54_9BACI</name>
<gene>
    <name evidence="2" type="ORF">HFA01_31730</name>
</gene>
<evidence type="ECO:0000313" key="2">
    <source>
        <dbReference type="EMBL" id="GEN54911.1"/>
    </source>
</evidence>
<accession>A0A511WX54</accession>
<evidence type="ECO:0000313" key="3">
    <source>
        <dbReference type="Proteomes" id="UP000321886"/>
    </source>
</evidence>
<sequence length="80" mass="9310">MYKFWDRVGIIFLVAGFLALILPLFTDFPFRWEFLWICSVPSVVVMRVKDIQNGKKIEPVLAIAFSVCIFGFSLYSLLWS</sequence>
<dbReference type="RefSeq" id="WP_146817985.1">
    <property type="nucleotide sequence ID" value="NZ_BJYD01000028.1"/>
</dbReference>
<keyword evidence="1" id="KW-1133">Transmembrane helix</keyword>
<dbReference type="EMBL" id="BJYD01000028">
    <property type="protein sequence ID" value="GEN54911.1"/>
    <property type="molecule type" value="Genomic_DNA"/>
</dbReference>
<comment type="caution">
    <text evidence="2">The sequence shown here is derived from an EMBL/GenBank/DDBJ whole genome shotgun (WGS) entry which is preliminary data.</text>
</comment>
<proteinExistence type="predicted"/>
<dbReference type="OrthoDB" id="2971952at2"/>
<evidence type="ECO:0000256" key="1">
    <source>
        <dbReference type="SAM" id="Phobius"/>
    </source>
</evidence>
<feature type="transmembrane region" description="Helical" evidence="1">
    <location>
        <begin position="7"/>
        <end position="26"/>
    </location>
</feature>
<dbReference type="AlphaFoldDB" id="A0A511WX54"/>
<keyword evidence="3" id="KW-1185">Reference proteome</keyword>
<keyword evidence="1" id="KW-0812">Transmembrane</keyword>
<organism evidence="2 3">
    <name type="scientific">Halobacillus faecis</name>
    <dbReference type="NCBI Taxonomy" id="360184"/>
    <lineage>
        <taxon>Bacteria</taxon>
        <taxon>Bacillati</taxon>
        <taxon>Bacillota</taxon>
        <taxon>Bacilli</taxon>
        <taxon>Bacillales</taxon>
        <taxon>Bacillaceae</taxon>
        <taxon>Halobacillus</taxon>
    </lineage>
</organism>
<evidence type="ECO:0008006" key="4">
    <source>
        <dbReference type="Google" id="ProtNLM"/>
    </source>
</evidence>
<keyword evidence="1" id="KW-0472">Membrane</keyword>
<dbReference type="Proteomes" id="UP000321886">
    <property type="component" value="Unassembled WGS sequence"/>
</dbReference>
<reference evidence="2 3" key="1">
    <citation type="submission" date="2019-07" db="EMBL/GenBank/DDBJ databases">
        <title>Whole genome shotgun sequence of Halobacillus faecis NBRC 103569.</title>
        <authorList>
            <person name="Hosoyama A."/>
            <person name="Uohara A."/>
            <person name="Ohji S."/>
            <person name="Ichikawa N."/>
        </authorList>
    </citation>
    <scope>NUCLEOTIDE SEQUENCE [LARGE SCALE GENOMIC DNA]</scope>
    <source>
        <strain evidence="2 3">NBRC 103569</strain>
    </source>
</reference>
<protein>
    <recommendedName>
        <fullName evidence="4">DUF5668 domain-containing protein</fullName>
    </recommendedName>
</protein>
<feature type="transmembrane region" description="Helical" evidence="1">
    <location>
        <begin position="60"/>
        <end position="79"/>
    </location>
</feature>